<dbReference type="Pfam" id="PF02308">
    <property type="entry name" value="MgtC"/>
    <property type="match status" value="1"/>
</dbReference>
<evidence type="ECO:0000256" key="7">
    <source>
        <dbReference type="SAM" id="Phobius"/>
    </source>
</evidence>
<dbReference type="STRING" id="1492898.SY85_21580"/>
<reference evidence="10" key="1">
    <citation type="submission" date="2015-01" db="EMBL/GenBank/DDBJ databases">
        <title>Flavisolibacter sp./LCS9/ whole genome sequencing.</title>
        <authorList>
            <person name="Kim M.K."/>
            <person name="Srinivasan S."/>
            <person name="Lee J.-J."/>
        </authorList>
    </citation>
    <scope>NUCLEOTIDE SEQUENCE [LARGE SCALE GENOMIC DNA]</scope>
    <source>
        <strain evidence="10">LCS9</strain>
    </source>
</reference>
<gene>
    <name evidence="9" type="ORF">SY85_21580</name>
</gene>
<dbReference type="OrthoDB" id="9811198at2"/>
<dbReference type="RefSeq" id="WP_066407602.1">
    <property type="nucleotide sequence ID" value="NZ_CP011390.1"/>
</dbReference>
<feature type="transmembrane region" description="Helical" evidence="7">
    <location>
        <begin position="109"/>
        <end position="126"/>
    </location>
</feature>
<evidence type="ECO:0000259" key="8">
    <source>
        <dbReference type="Pfam" id="PF02308"/>
    </source>
</evidence>
<organism evidence="9 10">
    <name type="scientific">Flavisolibacter tropicus</name>
    <dbReference type="NCBI Taxonomy" id="1492898"/>
    <lineage>
        <taxon>Bacteria</taxon>
        <taxon>Pseudomonadati</taxon>
        <taxon>Bacteroidota</taxon>
        <taxon>Chitinophagia</taxon>
        <taxon>Chitinophagales</taxon>
        <taxon>Chitinophagaceae</taxon>
        <taxon>Flavisolibacter</taxon>
    </lineage>
</organism>
<dbReference type="InterPro" id="IPR003416">
    <property type="entry name" value="MgtC/SapB/SrpB/YhiD_fam"/>
</dbReference>
<evidence type="ECO:0000313" key="9">
    <source>
        <dbReference type="EMBL" id="ANE52685.1"/>
    </source>
</evidence>
<keyword evidence="4 7" id="KW-0812">Transmembrane</keyword>
<keyword evidence="5 7" id="KW-1133">Transmembrane helix</keyword>
<dbReference type="InterPro" id="IPR049177">
    <property type="entry name" value="MgtC_SapB_SrpB_YhiD_N"/>
</dbReference>
<keyword evidence="10" id="KW-1185">Reference proteome</keyword>
<dbReference type="AlphaFoldDB" id="A0A172U009"/>
<keyword evidence="3" id="KW-1003">Cell membrane</keyword>
<comment type="similarity">
    <text evidence="2">Belongs to the MgtC/SapB family.</text>
</comment>
<evidence type="ECO:0000313" key="10">
    <source>
        <dbReference type="Proteomes" id="UP000077177"/>
    </source>
</evidence>
<dbReference type="PANTHER" id="PTHR33778">
    <property type="entry name" value="PROTEIN MGTC"/>
    <property type="match status" value="1"/>
</dbReference>
<accession>A0A172U009</accession>
<feature type="transmembrane region" description="Helical" evidence="7">
    <location>
        <begin position="36"/>
        <end position="56"/>
    </location>
</feature>
<proteinExistence type="inferred from homology"/>
<evidence type="ECO:0000256" key="4">
    <source>
        <dbReference type="ARBA" id="ARBA00022692"/>
    </source>
</evidence>
<evidence type="ECO:0000256" key="1">
    <source>
        <dbReference type="ARBA" id="ARBA00004651"/>
    </source>
</evidence>
<dbReference type="PANTHER" id="PTHR33778:SF1">
    <property type="entry name" value="MAGNESIUM TRANSPORTER YHID-RELATED"/>
    <property type="match status" value="1"/>
</dbReference>
<dbReference type="KEGG" id="fla:SY85_21580"/>
<comment type="subcellular location">
    <subcellularLocation>
        <location evidence="1">Cell membrane</location>
        <topology evidence="1">Multi-pass membrane protein</topology>
    </subcellularLocation>
</comment>
<dbReference type="EMBL" id="CP011390">
    <property type="protein sequence ID" value="ANE52685.1"/>
    <property type="molecule type" value="Genomic_DNA"/>
</dbReference>
<keyword evidence="6 7" id="KW-0472">Membrane</keyword>
<feature type="domain" description="MgtC/SapB/SrpB/YhiD N-terminal" evidence="8">
    <location>
        <begin position="11"/>
        <end position="131"/>
    </location>
</feature>
<evidence type="ECO:0000256" key="3">
    <source>
        <dbReference type="ARBA" id="ARBA00022475"/>
    </source>
</evidence>
<protein>
    <recommendedName>
        <fullName evidence="8">MgtC/SapB/SrpB/YhiD N-terminal domain-containing protein</fullName>
    </recommendedName>
</protein>
<sequence>MPPIDVFLKQLALVMVVGGLIGAEREFFNKSAGFRTIILICLGSYLFSIFSISISGSTNDRIASNIVTGIGFIGAGVIYKDENRINGITTAATIWATAALGMGVAASQYLIVVISTTVILAALLLLTKLERVIDKINQSRVYKIISPYREDLLTEYEKRIKDYNLRFKRIKQTKVGDNILGSWLVLGTEKAHKQFVDSILHDPTVKEFEF</sequence>
<dbReference type="Proteomes" id="UP000077177">
    <property type="component" value="Chromosome"/>
</dbReference>
<feature type="transmembrane region" description="Helical" evidence="7">
    <location>
        <begin position="62"/>
        <end position="79"/>
    </location>
</feature>
<evidence type="ECO:0000256" key="5">
    <source>
        <dbReference type="ARBA" id="ARBA00022989"/>
    </source>
</evidence>
<dbReference type="GO" id="GO:0005886">
    <property type="term" value="C:plasma membrane"/>
    <property type="evidence" value="ECO:0007669"/>
    <property type="project" value="UniProtKB-SubCell"/>
</dbReference>
<evidence type="ECO:0000256" key="2">
    <source>
        <dbReference type="ARBA" id="ARBA00009298"/>
    </source>
</evidence>
<reference evidence="9 10" key="2">
    <citation type="journal article" date="2016" name="Int. J. Syst. Evol. Microbiol.">
        <title>Flavisolibacter tropicus sp. nov., isolated from tropical soil.</title>
        <authorList>
            <person name="Lee J.J."/>
            <person name="Kang M.S."/>
            <person name="Kim G.S."/>
            <person name="Lee C.S."/>
            <person name="Lim S."/>
            <person name="Lee J."/>
            <person name="Roh S.H."/>
            <person name="Kang H."/>
            <person name="Ha J.M."/>
            <person name="Bae S."/>
            <person name="Jung H.Y."/>
            <person name="Kim M.K."/>
        </authorList>
    </citation>
    <scope>NUCLEOTIDE SEQUENCE [LARGE SCALE GENOMIC DNA]</scope>
    <source>
        <strain evidence="9 10">LCS9</strain>
    </source>
</reference>
<evidence type="ECO:0000256" key="6">
    <source>
        <dbReference type="ARBA" id="ARBA00023136"/>
    </source>
</evidence>
<dbReference type="PRINTS" id="PR01837">
    <property type="entry name" value="MGTCSAPBPROT"/>
</dbReference>
<name>A0A172U009_9BACT</name>